<dbReference type="Gene3D" id="2.60.120.10">
    <property type="entry name" value="Jelly Rolls"/>
    <property type="match status" value="1"/>
</dbReference>
<dbReference type="SUPFAM" id="SSF51182">
    <property type="entry name" value="RmlC-like cupins"/>
    <property type="match status" value="1"/>
</dbReference>
<dbReference type="InterPro" id="IPR011051">
    <property type="entry name" value="RmlC_Cupin_sf"/>
</dbReference>
<dbReference type="InterPro" id="IPR014710">
    <property type="entry name" value="RmlC-like_jellyroll"/>
</dbReference>
<accession>A0A382JSC1</accession>
<gene>
    <name evidence="2" type="ORF">METZ01_LOCUS266977</name>
</gene>
<dbReference type="AlphaFoldDB" id="A0A382JSC1"/>
<organism evidence="2">
    <name type="scientific">marine metagenome</name>
    <dbReference type="NCBI Taxonomy" id="408172"/>
    <lineage>
        <taxon>unclassified sequences</taxon>
        <taxon>metagenomes</taxon>
        <taxon>ecological metagenomes</taxon>
    </lineage>
</organism>
<feature type="domain" description="Cupin type-2" evidence="1">
    <location>
        <begin position="38"/>
        <end position="94"/>
    </location>
</feature>
<evidence type="ECO:0000259" key="1">
    <source>
        <dbReference type="Pfam" id="PF07883"/>
    </source>
</evidence>
<dbReference type="InterPro" id="IPR052044">
    <property type="entry name" value="PKS_Associated_Protein"/>
</dbReference>
<dbReference type="EMBL" id="UINC01075690">
    <property type="protein sequence ID" value="SVC14123.1"/>
    <property type="molecule type" value="Genomic_DNA"/>
</dbReference>
<evidence type="ECO:0000313" key="2">
    <source>
        <dbReference type="EMBL" id="SVC14123.1"/>
    </source>
</evidence>
<protein>
    <recommendedName>
        <fullName evidence="1">Cupin type-2 domain-containing protein</fullName>
    </recommendedName>
</protein>
<dbReference type="PANTHER" id="PTHR36114">
    <property type="entry name" value="16.7 KDA PROTEIN IN WHIE LOCUS"/>
    <property type="match status" value="1"/>
</dbReference>
<dbReference type="CDD" id="cd02226">
    <property type="entry name" value="cupin_YdbB-like"/>
    <property type="match status" value="1"/>
</dbReference>
<name>A0A382JSC1_9ZZZZ</name>
<dbReference type="InterPro" id="IPR013096">
    <property type="entry name" value="Cupin_2"/>
</dbReference>
<dbReference type="Pfam" id="PF07883">
    <property type="entry name" value="Cupin_2"/>
    <property type="match status" value="1"/>
</dbReference>
<reference evidence="2" key="1">
    <citation type="submission" date="2018-05" db="EMBL/GenBank/DDBJ databases">
        <authorList>
            <person name="Lanie J.A."/>
            <person name="Ng W.-L."/>
            <person name="Kazmierczak K.M."/>
            <person name="Andrzejewski T.M."/>
            <person name="Davidsen T.M."/>
            <person name="Wayne K.J."/>
            <person name="Tettelin H."/>
            <person name="Glass J.I."/>
            <person name="Rusch D."/>
            <person name="Podicherti R."/>
            <person name="Tsui H.-C.T."/>
            <person name="Winkler M.E."/>
        </authorList>
    </citation>
    <scope>NUCLEOTIDE SEQUENCE</scope>
</reference>
<proteinExistence type="predicted"/>
<dbReference type="PANTHER" id="PTHR36114:SF1">
    <property type="entry name" value="16.7 KDA PROTEIN IN WHIE LOCUS"/>
    <property type="match status" value="1"/>
</dbReference>
<sequence length="122" mass="14159">MIYNPINLEKKFKKFSDYWSPKVIGEMNNYQFKLAKVQGEFIWHQHLDTDETFIVIEGQLTIEFKDGRVDIGQGEMYVVPKGVEHKPMATKECHIMIIEPKGVTNTGNKIDSKLKADNDVWI</sequence>